<dbReference type="Pfam" id="PF06167">
    <property type="entry name" value="Peptidase_M90"/>
    <property type="match status" value="1"/>
</dbReference>
<name>A0A5C5V740_9BACT</name>
<comment type="caution">
    <text evidence="1">The sequence shown here is derived from an EMBL/GenBank/DDBJ whole genome shotgun (WGS) entry which is preliminary data.</text>
</comment>
<dbReference type="EMBL" id="SJPF01000002">
    <property type="protein sequence ID" value="TWT34388.1"/>
    <property type="molecule type" value="Genomic_DNA"/>
</dbReference>
<evidence type="ECO:0000313" key="2">
    <source>
        <dbReference type="Proteomes" id="UP000318878"/>
    </source>
</evidence>
<dbReference type="OrthoDB" id="9786424at2"/>
<accession>A0A5C5V740</accession>
<reference evidence="1 2" key="1">
    <citation type="submission" date="2019-02" db="EMBL/GenBank/DDBJ databases">
        <title>Deep-cultivation of Planctomycetes and their phenomic and genomic characterization uncovers novel biology.</title>
        <authorList>
            <person name="Wiegand S."/>
            <person name="Jogler M."/>
            <person name="Boedeker C."/>
            <person name="Pinto D."/>
            <person name="Vollmers J."/>
            <person name="Rivas-Marin E."/>
            <person name="Kohn T."/>
            <person name="Peeters S.H."/>
            <person name="Heuer A."/>
            <person name="Rast P."/>
            <person name="Oberbeckmann S."/>
            <person name="Bunk B."/>
            <person name="Jeske O."/>
            <person name="Meyerdierks A."/>
            <person name="Storesund J.E."/>
            <person name="Kallscheuer N."/>
            <person name="Luecker S."/>
            <person name="Lage O.M."/>
            <person name="Pohl T."/>
            <person name="Merkel B.J."/>
            <person name="Hornburger P."/>
            <person name="Mueller R.-W."/>
            <person name="Bruemmer F."/>
            <person name="Labrenz M."/>
            <person name="Spormann A.M."/>
            <person name="Op Den Camp H."/>
            <person name="Overmann J."/>
            <person name="Amann R."/>
            <person name="Jetten M.S.M."/>
            <person name="Mascher T."/>
            <person name="Medema M.H."/>
            <person name="Devos D.P."/>
            <person name="Kaster A.-K."/>
            <person name="Ovreas L."/>
            <person name="Rohde M."/>
            <person name="Galperin M.Y."/>
            <person name="Jogler C."/>
        </authorList>
    </citation>
    <scope>NUCLEOTIDE SEQUENCE [LARGE SCALE GENOMIC DNA]</scope>
    <source>
        <strain evidence="1 2">Enr8</strain>
    </source>
</reference>
<dbReference type="Gene3D" id="1.10.472.150">
    <property type="entry name" value="Glucose-regulated metallo-peptidase M90, N-terminal domain"/>
    <property type="match status" value="1"/>
</dbReference>
<dbReference type="InterPro" id="IPR010384">
    <property type="entry name" value="MtfA_fam"/>
</dbReference>
<dbReference type="Proteomes" id="UP000318878">
    <property type="component" value="Unassembled WGS sequence"/>
</dbReference>
<dbReference type="Gene3D" id="3.40.390.10">
    <property type="entry name" value="Collagenase (Catalytic Domain)"/>
    <property type="match status" value="1"/>
</dbReference>
<dbReference type="RefSeq" id="WP_146430604.1">
    <property type="nucleotide sequence ID" value="NZ_SJPF01000002.1"/>
</dbReference>
<dbReference type="PANTHER" id="PTHR30164">
    <property type="entry name" value="MTFA PEPTIDASE"/>
    <property type="match status" value="1"/>
</dbReference>
<evidence type="ECO:0000313" key="1">
    <source>
        <dbReference type="EMBL" id="TWT34388.1"/>
    </source>
</evidence>
<dbReference type="GO" id="GO:0004177">
    <property type="term" value="F:aminopeptidase activity"/>
    <property type="evidence" value="ECO:0007669"/>
    <property type="project" value="TreeGrafter"/>
</dbReference>
<organism evidence="1 2">
    <name type="scientific">Blastopirellula retiformator</name>
    <dbReference type="NCBI Taxonomy" id="2527970"/>
    <lineage>
        <taxon>Bacteria</taxon>
        <taxon>Pseudomonadati</taxon>
        <taxon>Planctomycetota</taxon>
        <taxon>Planctomycetia</taxon>
        <taxon>Pirellulales</taxon>
        <taxon>Pirellulaceae</taxon>
        <taxon>Blastopirellula</taxon>
    </lineage>
</organism>
<dbReference type="GO" id="GO:0005829">
    <property type="term" value="C:cytosol"/>
    <property type="evidence" value="ECO:0007669"/>
    <property type="project" value="TreeGrafter"/>
</dbReference>
<dbReference type="InterPro" id="IPR042252">
    <property type="entry name" value="MtfA_N"/>
</dbReference>
<proteinExistence type="predicted"/>
<dbReference type="PANTHER" id="PTHR30164:SF2">
    <property type="entry name" value="PROTEIN MTFA"/>
    <property type="match status" value="1"/>
</dbReference>
<dbReference type="CDD" id="cd20169">
    <property type="entry name" value="Peptidase_M90_mtfA"/>
    <property type="match status" value="1"/>
</dbReference>
<dbReference type="AlphaFoldDB" id="A0A5C5V740"/>
<dbReference type="GO" id="GO:0008237">
    <property type="term" value="F:metallopeptidase activity"/>
    <property type="evidence" value="ECO:0007669"/>
    <property type="project" value="InterPro"/>
</dbReference>
<sequence length="257" mass="29555">MFFSWLKRRRRDKLKSRPFPPQWKEFVEKHLWQYRALNGDERKKLENSIAILFAEKNWEGCNDLELNDLSKVAVAAQVGLLTLGLGEEYFDNVMSVLIYPSAYRAESQVATGGVVMATQSDRLGEAWYRGPVILSLPDVFEGASGPNHARNLVFHEFAHQLDMLNSSVADGIPPMESSDQAEAWISNFRRAYQQQVHDCQTGHRPLVDRYGATNEAEFFAVLTEAFFQTPKPLSTHDPDLYDVLRTYYRQDPLRWAH</sequence>
<gene>
    <name evidence="1" type="primary">mtfA</name>
    <name evidence="1" type="ORF">Enr8_17960</name>
</gene>
<dbReference type="InterPro" id="IPR024079">
    <property type="entry name" value="MetalloPept_cat_dom_sf"/>
</dbReference>
<dbReference type="SUPFAM" id="SSF55486">
    <property type="entry name" value="Metalloproteases ('zincins'), catalytic domain"/>
    <property type="match status" value="1"/>
</dbReference>
<protein>
    <submittedName>
        <fullName evidence="1">Protein MtfA</fullName>
    </submittedName>
</protein>
<keyword evidence="2" id="KW-1185">Reference proteome</keyword>